<proteinExistence type="predicted"/>
<protein>
    <submittedName>
        <fullName evidence="1">Uncharacterized protein</fullName>
    </submittedName>
</protein>
<dbReference type="AlphaFoldDB" id="A0A0F9Q4Q2"/>
<reference evidence="1" key="1">
    <citation type="journal article" date="2015" name="Nature">
        <title>Complex archaea that bridge the gap between prokaryotes and eukaryotes.</title>
        <authorList>
            <person name="Spang A."/>
            <person name="Saw J.H."/>
            <person name="Jorgensen S.L."/>
            <person name="Zaremba-Niedzwiedzka K."/>
            <person name="Martijn J."/>
            <person name="Lind A.E."/>
            <person name="van Eijk R."/>
            <person name="Schleper C."/>
            <person name="Guy L."/>
            <person name="Ettema T.J."/>
        </authorList>
    </citation>
    <scope>NUCLEOTIDE SEQUENCE</scope>
</reference>
<dbReference type="EMBL" id="LAZR01002293">
    <property type="protein sequence ID" value="KKN31917.1"/>
    <property type="molecule type" value="Genomic_DNA"/>
</dbReference>
<evidence type="ECO:0000313" key="1">
    <source>
        <dbReference type="EMBL" id="KKN31917.1"/>
    </source>
</evidence>
<gene>
    <name evidence="1" type="ORF">LCGC14_0819200</name>
</gene>
<accession>A0A0F9Q4Q2</accession>
<organism evidence="1">
    <name type="scientific">marine sediment metagenome</name>
    <dbReference type="NCBI Taxonomy" id="412755"/>
    <lineage>
        <taxon>unclassified sequences</taxon>
        <taxon>metagenomes</taxon>
        <taxon>ecological metagenomes</taxon>
    </lineage>
</organism>
<sequence length="162" mass="18613">MNELQVNIRCPYCKQSLMDEDKTIDGYPSVKVIIQNSNKRGMLYLSSIYGSYNIISEFNIPLDEIILFFCPDCQSSLLIKDLCDKCSAPMTFFELLQGGKVQICSRRGCEKHLIEFSDLSQEISTLYNAYEVFADPSSKKQEDNLLYSEGKKRKKEKKCENS</sequence>
<name>A0A0F9Q4Q2_9ZZZZ</name>
<comment type="caution">
    <text evidence="1">The sequence shown here is derived from an EMBL/GenBank/DDBJ whole genome shotgun (WGS) entry which is preliminary data.</text>
</comment>